<dbReference type="PANTHER" id="PTHR12649">
    <property type="entry name" value="PEPTIDYL-TRNA HYDROLASE 2"/>
    <property type="match status" value="1"/>
</dbReference>
<evidence type="ECO:0000256" key="2">
    <source>
        <dbReference type="ARBA" id="ARBA00022801"/>
    </source>
</evidence>
<dbReference type="EMBL" id="JADGKB010000040">
    <property type="protein sequence ID" value="KAJ3257272.1"/>
    <property type="molecule type" value="Genomic_DNA"/>
</dbReference>
<keyword evidence="7" id="KW-1185">Reference proteome</keyword>
<keyword evidence="2" id="KW-0378">Hydrolase</keyword>
<gene>
    <name evidence="6" type="ORF">HK103_004826</name>
</gene>
<dbReference type="Pfam" id="PF01981">
    <property type="entry name" value="PTH2"/>
    <property type="match status" value="1"/>
</dbReference>
<dbReference type="NCBIfam" id="TIGR00283">
    <property type="entry name" value="arch_pth2"/>
    <property type="match status" value="1"/>
</dbReference>
<accession>A0AAD5UIY5</accession>
<evidence type="ECO:0000256" key="4">
    <source>
        <dbReference type="ARBA" id="ARBA00048707"/>
    </source>
</evidence>
<organism evidence="6 7">
    <name type="scientific">Boothiomyces macroporosus</name>
    <dbReference type="NCBI Taxonomy" id="261099"/>
    <lineage>
        <taxon>Eukaryota</taxon>
        <taxon>Fungi</taxon>
        <taxon>Fungi incertae sedis</taxon>
        <taxon>Chytridiomycota</taxon>
        <taxon>Chytridiomycota incertae sedis</taxon>
        <taxon>Chytridiomycetes</taxon>
        <taxon>Rhizophydiales</taxon>
        <taxon>Terramycetaceae</taxon>
        <taxon>Boothiomyces</taxon>
    </lineage>
</organism>
<keyword evidence="5" id="KW-1133">Transmembrane helix</keyword>
<comment type="similarity">
    <text evidence="3">Belongs to the PTH2 family.</text>
</comment>
<name>A0AAD5UIY5_9FUNG</name>
<reference evidence="6" key="1">
    <citation type="submission" date="2020-05" db="EMBL/GenBank/DDBJ databases">
        <title>Phylogenomic resolution of chytrid fungi.</title>
        <authorList>
            <person name="Stajich J.E."/>
            <person name="Amses K."/>
            <person name="Simmons R."/>
            <person name="Seto K."/>
            <person name="Myers J."/>
            <person name="Bonds A."/>
            <person name="Quandt C.A."/>
            <person name="Barry K."/>
            <person name="Liu P."/>
            <person name="Grigoriev I."/>
            <person name="Longcore J.E."/>
            <person name="James T.Y."/>
        </authorList>
    </citation>
    <scope>NUCLEOTIDE SEQUENCE</scope>
    <source>
        <strain evidence="6">PLAUS21</strain>
    </source>
</reference>
<dbReference type="FunFam" id="3.40.1490.10:FF:000001">
    <property type="entry name" value="Peptidyl-tRNA hydrolase 2"/>
    <property type="match status" value="1"/>
</dbReference>
<dbReference type="Proteomes" id="UP001210925">
    <property type="component" value="Unassembled WGS sequence"/>
</dbReference>
<protein>
    <recommendedName>
        <fullName evidence="1">peptidyl-tRNA hydrolase</fullName>
        <ecNumber evidence="1">3.1.1.29</ecNumber>
    </recommendedName>
</protein>
<evidence type="ECO:0000313" key="6">
    <source>
        <dbReference type="EMBL" id="KAJ3257272.1"/>
    </source>
</evidence>
<sequence length="159" mass="17746">MIGLQDLVNLFIRHPQILLAVFITGITIGYTLCYFGLKSQRKLDITKPASSKSLHTKDYNCKMVLVIRTDLGMGKGKVAAQCSHATLDAYQKSLESEKWSEWVDSWETYGCAKITLKCNDEDEMLRLQREARKKGLVAQSICDAGKTQIAAGSRTALQN</sequence>
<comment type="caution">
    <text evidence="6">The sequence shown here is derived from an EMBL/GenBank/DDBJ whole genome shotgun (WGS) entry which is preliminary data.</text>
</comment>
<evidence type="ECO:0000313" key="7">
    <source>
        <dbReference type="Proteomes" id="UP001210925"/>
    </source>
</evidence>
<dbReference type="CDD" id="cd02430">
    <property type="entry name" value="PTH2"/>
    <property type="match status" value="1"/>
</dbReference>
<dbReference type="InterPro" id="IPR002833">
    <property type="entry name" value="PTH2"/>
</dbReference>
<dbReference type="SUPFAM" id="SSF102462">
    <property type="entry name" value="Peptidyl-tRNA hydrolase II"/>
    <property type="match status" value="1"/>
</dbReference>
<dbReference type="Gene3D" id="3.40.1490.10">
    <property type="entry name" value="Bit1"/>
    <property type="match status" value="1"/>
</dbReference>
<comment type="catalytic activity">
    <reaction evidence="4">
        <text>an N-acyl-L-alpha-aminoacyl-tRNA + H2O = an N-acyl-L-amino acid + a tRNA + H(+)</text>
        <dbReference type="Rhea" id="RHEA:54448"/>
        <dbReference type="Rhea" id="RHEA-COMP:10123"/>
        <dbReference type="Rhea" id="RHEA-COMP:13883"/>
        <dbReference type="ChEBI" id="CHEBI:15377"/>
        <dbReference type="ChEBI" id="CHEBI:15378"/>
        <dbReference type="ChEBI" id="CHEBI:59874"/>
        <dbReference type="ChEBI" id="CHEBI:78442"/>
        <dbReference type="ChEBI" id="CHEBI:138191"/>
        <dbReference type="EC" id="3.1.1.29"/>
    </reaction>
</comment>
<dbReference type="AlphaFoldDB" id="A0AAD5UIY5"/>
<proteinExistence type="inferred from homology"/>
<keyword evidence="5" id="KW-0472">Membrane</keyword>
<dbReference type="PANTHER" id="PTHR12649:SF11">
    <property type="entry name" value="PEPTIDYL-TRNA HYDROLASE 2, MITOCHONDRIAL"/>
    <property type="match status" value="1"/>
</dbReference>
<dbReference type="InterPro" id="IPR023476">
    <property type="entry name" value="Pep_tRNA_hydro_II_dom_sf"/>
</dbReference>
<dbReference type="GO" id="GO:0004045">
    <property type="term" value="F:peptidyl-tRNA hydrolase activity"/>
    <property type="evidence" value="ECO:0007669"/>
    <property type="project" value="UniProtKB-EC"/>
</dbReference>
<dbReference type="GO" id="GO:0005829">
    <property type="term" value="C:cytosol"/>
    <property type="evidence" value="ECO:0007669"/>
    <property type="project" value="TreeGrafter"/>
</dbReference>
<evidence type="ECO:0000256" key="1">
    <source>
        <dbReference type="ARBA" id="ARBA00013260"/>
    </source>
</evidence>
<evidence type="ECO:0000256" key="5">
    <source>
        <dbReference type="SAM" id="Phobius"/>
    </source>
</evidence>
<dbReference type="EC" id="3.1.1.29" evidence="1"/>
<evidence type="ECO:0000256" key="3">
    <source>
        <dbReference type="ARBA" id="ARBA00038050"/>
    </source>
</evidence>
<keyword evidence="5" id="KW-0812">Transmembrane</keyword>
<feature type="transmembrane region" description="Helical" evidence="5">
    <location>
        <begin position="17"/>
        <end position="37"/>
    </location>
</feature>